<organism evidence="1 2">
    <name type="scientific">Sulfitobacter aestuarii</name>
    <dbReference type="NCBI Taxonomy" id="2161676"/>
    <lineage>
        <taxon>Bacteria</taxon>
        <taxon>Pseudomonadati</taxon>
        <taxon>Pseudomonadota</taxon>
        <taxon>Alphaproteobacteria</taxon>
        <taxon>Rhodobacterales</taxon>
        <taxon>Roseobacteraceae</taxon>
        <taxon>Sulfitobacter</taxon>
    </lineage>
</organism>
<gene>
    <name evidence="1" type="ORF">ACFSUD_00495</name>
</gene>
<dbReference type="EMBL" id="JBHUMP010000001">
    <property type="protein sequence ID" value="MFD2738039.1"/>
    <property type="molecule type" value="Genomic_DNA"/>
</dbReference>
<evidence type="ECO:0000313" key="1">
    <source>
        <dbReference type="EMBL" id="MFD2738039.1"/>
    </source>
</evidence>
<reference evidence="2" key="1">
    <citation type="journal article" date="2019" name="Int. J. Syst. Evol. Microbiol.">
        <title>The Global Catalogue of Microorganisms (GCM) 10K type strain sequencing project: providing services to taxonomists for standard genome sequencing and annotation.</title>
        <authorList>
            <consortium name="The Broad Institute Genomics Platform"/>
            <consortium name="The Broad Institute Genome Sequencing Center for Infectious Disease"/>
            <person name="Wu L."/>
            <person name="Ma J."/>
        </authorList>
    </citation>
    <scope>NUCLEOTIDE SEQUENCE [LARGE SCALE GENOMIC DNA]</scope>
    <source>
        <strain evidence="2">TISTR 2562</strain>
    </source>
</reference>
<keyword evidence="2" id="KW-1185">Reference proteome</keyword>
<dbReference type="RefSeq" id="WP_386370327.1">
    <property type="nucleotide sequence ID" value="NZ_JBHUMP010000001.1"/>
</dbReference>
<evidence type="ECO:0000313" key="2">
    <source>
        <dbReference type="Proteomes" id="UP001597474"/>
    </source>
</evidence>
<accession>A0ABW5TYK8</accession>
<name>A0ABW5TYK8_9RHOB</name>
<protein>
    <submittedName>
        <fullName evidence="1">Uncharacterized protein</fullName>
    </submittedName>
</protein>
<proteinExistence type="predicted"/>
<comment type="caution">
    <text evidence="1">The sequence shown here is derived from an EMBL/GenBank/DDBJ whole genome shotgun (WGS) entry which is preliminary data.</text>
</comment>
<sequence>MYKVAINGAEVHYLELFRIAVSESDHEKRMRSIHNVRHEVKMEWLKLQISDKETTGMSGSSNVELLRDMAELAMDAPEMIREFTQTVGRYEGANGRGNERKLNVAEHIGKQVLLSIREGTFHGVQSDFGILEQVRHDAKDLGITGARDVDTLREIWKTYRGVVHLGIAMDEFKNAPDWGPDVLINAEMIRRTLSQNCPRSHKSPYVDPKCQIYFPYNPIV</sequence>
<dbReference type="Proteomes" id="UP001597474">
    <property type="component" value="Unassembled WGS sequence"/>
</dbReference>